<dbReference type="OrthoDB" id="2235251at2"/>
<keyword evidence="9" id="KW-1185">Reference proteome</keyword>
<dbReference type="InterPro" id="IPR038765">
    <property type="entry name" value="Papain-like_cys_pep_sf"/>
</dbReference>
<keyword evidence="2" id="KW-0645">Protease</keyword>
<dbReference type="EMBL" id="MQUA01000014">
    <property type="protein sequence ID" value="PQB03341.1"/>
    <property type="molecule type" value="Genomic_DNA"/>
</dbReference>
<evidence type="ECO:0000256" key="3">
    <source>
        <dbReference type="ARBA" id="ARBA00022729"/>
    </source>
</evidence>
<evidence type="ECO:0000256" key="1">
    <source>
        <dbReference type="ARBA" id="ARBA00009693"/>
    </source>
</evidence>
<keyword evidence="5" id="KW-0788">Thiol protease</keyword>
<proteinExistence type="inferred from homology"/>
<name>A0A2S7KL69_9FLAO</name>
<comment type="caution">
    <text evidence="8">The sequence shown here is derived from an EMBL/GenBank/DDBJ whole genome shotgun (WGS) entry which is preliminary data.</text>
</comment>
<organism evidence="8 9">
    <name type="scientific">Polaribacter filamentus</name>
    <dbReference type="NCBI Taxonomy" id="53483"/>
    <lineage>
        <taxon>Bacteria</taxon>
        <taxon>Pseudomonadati</taxon>
        <taxon>Bacteroidota</taxon>
        <taxon>Flavobacteriia</taxon>
        <taxon>Flavobacteriales</taxon>
        <taxon>Flavobacteriaceae</taxon>
    </lineage>
</organism>
<dbReference type="AlphaFoldDB" id="A0A2S7KL69"/>
<dbReference type="Pfam" id="PF13734">
    <property type="entry name" value="Inhibitor_I69"/>
    <property type="match status" value="1"/>
</dbReference>
<feature type="domain" description="Spi protease inhibitor" evidence="7">
    <location>
        <begin position="45"/>
        <end position="141"/>
    </location>
</feature>
<feature type="region of interest" description="Disordered" evidence="6">
    <location>
        <begin position="167"/>
        <end position="194"/>
    </location>
</feature>
<keyword evidence="4" id="KW-0378">Hydrolase</keyword>
<accession>A0A2S7KL69</accession>
<dbReference type="InterPro" id="IPR025896">
    <property type="entry name" value="Spi_Prtas-inh"/>
</dbReference>
<dbReference type="PROSITE" id="PS51257">
    <property type="entry name" value="PROKAR_LIPOPROTEIN"/>
    <property type="match status" value="1"/>
</dbReference>
<evidence type="ECO:0000313" key="9">
    <source>
        <dbReference type="Proteomes" id="UP000239522"/>
    </source>
</evidence>
<dbReference type="PRINTS" id="PR00797">
    <property type="entry name" value="STREPTOPAIN"/>
</dbReference>
<evidence type="ECO:0000259" key="7">
    <source>
        <dbReference type="Pfam" id="PF13734"/>
    </source>
</evidence>
<dbReference type="RefSeq" id="WP_104811262.1">
    <property type="nucleotide sequence ID" value="NZ_MQUA01000014.1"/>
</dbReference>
<dbReference type="Proteomes" id="UP000239522">
    <property type="component" value="Unassembled WGS sequence"/>
</dbReference>
<dbReference type="GO" id="GO:0008234">
    <property type="term" value="F:cysteine-type peptidase activity"/>
    <property type="evidence" value="ECO:0007669"/>
    <property type="project" value="UniProtKB-KW"/>
</dbReference>
<reference evidence="8 9" key="1">
    <citation type="submission" date="2016-11" db="EMBL/GenBank/DDBJ databases">
        <title>Trade-off between light-utilization and light-protection in marine flavobacteria.</title>
        <authorList>
            <person name="Kumagai Y."/>
        </authorList>
    </citation>
    <scope>NUCLEOTIDE SEQUENCE [LARGE SCALE GENOMIC DNA]</scope>
    <source>
        <strain evidence="8 9">ATCC 700397</strain>
    </source>
</reference>
<gene>
    <name evidence="8" type="ORF">BST83_18770</name>
</gene>
<comment type="similarity">
    <text evidence="1">Belongs to the peptidase C10 family.</text>
</comment>
<feature type="compositionally biased region" description="Acidic residues" evidence="6">
    <location>
        <begin position="170"/>
        <end position="181"/>
    </location>
</feature>
<evidence type="ECO:0000256" key="4">
    <source>
        <dbReference type="ARBA" id="ARBA00022801"/>
    </source>
</evidence>
<dbReference type="SUPFAM" id="SSF54001">
    <property type="entry name" value="Cysteine proteinases"/>
    <property type="match status" value="1"/>
</dbReference>
<dbReference type="Gene3D" id="3.90.70.50">
    <property type="entry name" value="Peptidase C10, streptopain"/>
    <property type="match status" value="2"/>
</dbReference>
<evidence type="ECO:0000256" key="2">
    <source>
        <dbReference type="ARBA" id="ARBA00022670"/>
    </source>
</evidence>
<keyword evidence="3" id="KW-0732">Signal</keyword>
<dbReference type="InterPro" id="IPR044934">
    <property type="entry name" value="Streptopain_sf"/>
</dbReference>
<sequence>MKKNKLINGLKLVFAITLLSFYSCDNEPIDGELNSNSNQIIQGTEITEEVAKEVALIFFNKTYKSQNYLQKNSTQTKTTISSIETIKDYNSKTGIYIVNMEPEGFVLVTSNSKNVPIAAHSETGAFEFNENSPDGLKSWIAENIVFNDILEAREPIEEVEKQWYYVMPFPDDDTNPDDDGETGSGNNSNSNARYSHTVNEQVGPLMQTTWGQNFPYNNFTPNNNPTGCVAVATAQIMHYHEWPNNFNWAGMPNRPFTTNTGLEIASLMSDIGINVNMNYSASSSGADSEDAKNSLINDYGYSSTATYSSYNFSTVKQEIYMYNRPVYMDGYHSFETSGTWFWKQTSYQDGHAWVCDGYKQQYDLYIYNEGTTYEYTQQENRYEWLHMNWGWNNAGNGWFYKNHLWVNGVNILVDGNAVNPNFQYNRECIYRIKP</sequence>
<evidence type="ECO:0000313" key="8">
    <source>
        <dbReference type="EMBL" id="PQB03341.1"/>
    </source>
</evidence>
<protein>
    <recommendedName>
        <fullName evidence="7">Spi protease inhibitor domain-containing protein</fullName>
    </recommendedName>
</protein>
<dbReference type="GO" id="GO:0006508">
    <property type="term" value="P:proteolysis"/>
    <property type="evidence" value="ECO:0007669"/>
    <property type="project" value="UniProtKB-KW"/>
</dbReference>
<evidence type="ECO:0000256" key="5">
    <source>
        <dbReference type="ARBA" id="ARBA00022807"/>
    </source>
</evidence>
<dbReference type="Pfam" id="PF01640">
    <property type="entry name" value="Peptidase_C10"/>
    <property type="match status" value="1"/>
</dbReference>
<dbReference type="InterPro" id="IPR000200">
    <property type="entry name" value="Peptidase_C10"/>
</dbReference>
<evidence type="ECO:0000256" key="6">
    <source>
        <dbReference type="SAM" id="MobiDB-lite"/>
    </source>
</evidence>